<keyword evidence="3 10" id="KW-0812">Transmembrane</keyword>
<dbReference type="PANTHER" id="PTHR28259:SF1">
    <property type="entry name" value="FLUORIDE EXPORT PROTEIN 1-RELATED"/>
    <property type="match status" value="1"/>
</dbReference>
<feature type="transmembrane region" description="Helical" evidence="10">
    <location>
        <begin position="59"/>
        <end position="79"/>
    </location>
</feature>
<dbReference type="HAMAP" id="MF_00454">
    <property type="entry name" value="FluC"/>
    <property type="match status" value="1"/>
</dbReference>
<evidence type="ECO:0000256" key="1">
    <source>
        <dbReference type="ARBA" id="ARBA00004651"/>
    </source>
</evidence>
<evidence type="ECO:0000256" key="3">
    <source>
        <dbReference type="ARBA" id="ARBA00022692"/>
    </source>
</evidence>
<keyword evidence="10" id="KW-0479">Metal-binding</keyword>
<sequence length="116" mass="12654">MLENYLLVMIGAGLGALLRYLLLIWWPQRFDLFTGVWAVNILGSFLLGILSSIGQGSHAVLLTQTGFLGGLTTFSTMMTQAKQRDGLFKQLLYLFVQVLAGAIAFFLGQVLAGAVR</sequence>
<dbReference type="GO" id="GO:0140114">
    <property type="term" value="P:cellular detoxification of fluoride"/>
    <property type="evidence" value="ECO:0007669"/>
    <property type="project" value="UniProtKB-UniRule"/>
</dbReference>
<comment type="function">
    <text evidence="9 10">Fluoride-specific ion channel. Important for reducing fluoride concentration in the cell, thus reducing its toxicity.</text>
</comment>
<proteinExistence type="inferred from homology"/>
<dbReference type="GO" id="GO:0062054">
    <property type="term" value="F:fluoride channel activity"/>
    <property type="evidence" value="ECO:0007669"/>
    <property type="project" value="UniProtKB-UniRule"/>
</dbReference>
<evidence type="ECO:0000256" key="6">
    <source>
        <dbReference type="ARBA" id="ARBA00023303"/>
    </source>
</evidence>
<comment type="activity regulation">
    <text evidence="10">Na(+) is not transported, but it plays an essential structural role and its presence is essential for fluoride channel function.</text>
</comment>
<dbReference type="Proteomes" id="UP001314262">
    <property type="component" value="Unassembled WGS sequence"/>
</dbReference>
<keyword evidence="13" id="KW-1185">Reference proteome</keyword>
<evidence type="ECO:0000256" key="4">
    <source>
        <dbReference type="ARBA" id="ARBA00022989"/>
    </source>
</evidence>
<feature type="transmembrane region" description="Helical" evidence="10">
    <location>
        <begin position="91"/>
        <end position="112"/>
    </location>
</feature>
<reference evidence="12" key="1">
    <citation type="journal article" date="2015" name="BMC Genomics">
        <title>Comparative genomics of Fructobacillus spp. and Leuconostoc spp. reveals niche-specific evolution of Fructobacillus spp.</title>
        <authorList>
            <person name="Endo A."/>
            <person name="Tanizawa Y."/>
            <person name="Tanaka N."/>
            <person name="Maeno S."/>
            <person name="Kumar H."/>
            <person name="Shiwa Y."/>
            <person name="Okada S."/>
            <person name="Yoshikawa H."/>
            <person name="Dicks L."/>
            <person name="Nakagawa J."/>
            <person name="Arita M."/>
        </authorList>
    </citation>
    <scope>NUCLEOTIDE SEQUENCE [LARGE SCALE GENOMIC DNA]</scope>
    <source>
        <strain evidence="12">F214-1</strain>
    </source>
</reference>
<dbReference type="GO" id="GO:0046872">
    <property type="term" value="F:metal ion binding"/>
    <property type="evidence" value="ECO:0007669"/>
    <property type="project" value="UniProtKB-KW"/>
</dbReference>
<feature type="binding site" evidence="10">
    <location>
        <position position="72"/>
    </location>
    <ligand>
        <name>Na(+)</name>
        <dbReference type="ChEBI" id="CHEBI:29101"/>
        <note>structural</note>
    </ligand>
</feature>
<comment type="catalytic activity">
    <reaction evidence="8">
        <text>fluoride(in) = fluoride(out)</text>
        <dbReference type="Rhea" id="RHEA:76159"/>
        <dbReference type="ChEBI" id="CHEBI:17051"/>
    </reaction>
    <physiologicalReaction direction="left-to-right" evidence="8">
        <dbReference type="Rhea" id="RHEA:76160"/>
    </physiologicalReaction>
</comment>
<keyword evidence="10" id="KW-0406">Ion transport</keyword>
<dbReference type="RefSeq" id="WP_059394036.1">
    <property type="nucleotide sequence ID" value="NZ_BOJU01000003.1"/>
</dbReference>
<comment type="subcellular location">
    <subcellularLocation>
        <location evidence="1 10">Cell membrane</location>
        <topology evidence="1 10">Multi-pass membrane protein</topology>
    </subcellularLocation>
</comment>
<dbReference type="EMBL" id="DF968084">
    <property type="protein sequence ID" value="GAP04670.1"/>
    <property type="molecule type" value="Genomic_DNA"/>
</dbReference>
<accession>A0A3F3HC99</accession>
<evidence type="ECO:0000256" key="8">
    <source>
        <dbReference type="ARBA" id="ARBA00035585"/>
    </source>
</evidence>
<keyword evidence="5 10" id="KW-0472">Membrane</keyword>
<evidence type="ECO:0000313" key="12">
    <source>
        <dbReference type="EMBL" id="GAP04670.1"/>
    </source>
</evidence>
<keyword evidence="4 10" id="KW-1133">Transmembrane helix</keyword>
<evidence type="ECO:0000256" key="2">
    <source>
        <dbReference type="ARBA" id="ARBA00022475"/>
    </source>
</evidence>
<evidence type="ECO:0000256" key="9">
    <source>
        <dbReference type="ARBA" id="ARBA00049940"/>
    </source>
</evidence>
<dbReference type="AlphaFoldDB" id="A0A3F3HC99"/>
<name>A0A3F3HC99_9LACO</name>
<keyword evidence="10" id="KW-0813">Transport</keyword>
<dbReference type="GO" id="GO:0005886">
    <property type="term" value="C:plasma membrane"/>
    <property type="evidence" value="ECO:0007669"/>
    <property type="project" value="UniProtKB-SubCell"/>
</dbReference>
<keyword evidence="2 10" id="KW-1003">Cell membrane</keyword>
<keyword evidence="10" id="KW-0915">Sodium</keyword>
<dbReference type="InterPro" id="IPR003691">
    <property type="entry name" value="FluC"/>
</dbReference>
<comment type="similarity">
    <text evidence="7 10">Belongs to the fluoride channel Fluc/FEX (TC 1.A.43) family.</text>
</comment>
<feature type="transmembrane region" description="Helical" evidence="10">
    <location>
        <begin position="32"/>
        <end position="53"/>
    </location>
</feature>
<evidence type="ECO:0000313" key="11">
    <source>
        <dbReference type="EMBL" id="CAK1244543.1"/>
    </source>
</evidence>
<feature type="binding site" evidence="10">
    <location>
        <position position="69"/>
    </location>
    <ligand>
        <name>Na(+)</name>
        <dbReference type="ChEBI" id="CHEBI:29101"/>
        <note>structural</note>
    </ligand>
</feature>
<dbReference type="EMBL" id="CAUZLT010000003">
    <property type="protein sequence ID" value="CAK1244543.1"/>
    <property type="molecule type" value="Genomic_DNA"/>
</dbReference>
<keyword evidence="6 10" id="KW-0407">Ion channel</keyword>
<evidence type="ECO:0000256" key="7">
    <source>
        <dbReference type="ARBA" id="ARBA00035120"/>
    </source>
</evidence>
<organism evidence="12">
    <name type="scientific">Fructobacillus tropaeoli</name>
    <dbReference type="NCBI Taxonomy" id="709323"/>
    <lineage>
        <taxon>Bacteria</taxon>
        <taxon>Bacillati</taxon>
        <taxon>Bacillota</taxon>
        <taxon>Bacilli</taxon>
        <taxon>Lactobacillales</taxon>
        <taxon>Lactobacillaceae</taxon>
        <taxon>Fructobacillus</taxon>
    </lineage>
</organism>
<protein>
    <recommendedName>
        <fullName evidence="10">Fluoride-specific ion channel FluC</fullName>
    </recommendedName>
</protein>
<feature type="transmembrane region" description="Helical" evidence="10">
    <location>
        <begin position="6"/>
        <end position="25"/>
    </location>
</feature>
<evidence type="ECO:0000313" key="13">
    <source>
        <dbReference type="Proteomes" id="UP001314262"/>
    </source>
</evidence>
<evidence type="ECO:0000256" key="5">
    <source>
        <dbReference type="ARBA" id="ARBA00023136"/>
    </source>
</evidence>
<evidence type="ECO:0000256" key="10">
    <source>
        <dbReference type="HAMAP-Rule" id="MF_00454"/>
    </source>
</evidence>
<reference evidence="11 13" key="2">
    <citation type="submission" date="2023-10" db="EMBL/GenBank/DDBJ databases">
        <authorList>
            <person name="Botero Cardona J."/>
        </authorList>
    </citation>
    <scope>NUCLEOTIDE SEQUENCE [LARGE SCALE GENOMIC DNA]</scope>
    <source>
        <strain evidence="11 13">R-53137</strain>
    </source>
</reference>
<dbReference type="Proteomes" id="UP000064514">
    <property type="component" value="Unassembled WGS sequence"/>
</dbReference>
<dbReference type="STRING" id="709323.GCA_001047135_01230"/>
<dbReference type="PANTHER" id="PTHR28259">
    <property type="entry name" value="FLUORIDE EXPORT PROTEIN 1-RELATED"/>
    <property type="match status" value="1"/>
</dbReference>
<gene>
    <name evidence="10 12" type="primary">crcB</name>
    <name evidence="10" type="synonym">fluC</name>
    <name evidence="12" type="ORF">FTRO_0070310</name>
    <name evidence="11" type="ORF">R53137_KAKDMLNK_00985</name>
</gene>
<dbReference type="Pfam" id="PF02537">
    <property type="entry name" value="CRCB"/>
    <property type="match status" value="1"/>
</dbReference>